<dbReference type="Proteomes" id="UP000184139">
    <property type="component" value="Unassembled WGS sequence"/>
</dbReference>
<dbReference type="Pfam" id="PF10882">
    <property type="entry name" value="bPH_5"/>
    <property type="match status" value="1"/>
</dbReference>
<proteinExistence type="predicted"/>
<dbReference type="STRING" id="1121409.SAMN02745124_00483"/>
<dbReference type="AlphaFoldDB" id="A0A1M5SX77"/>
<reference evidence="3 4" key="1">
    <citation type="submission" date="2016-11" db="EMBL/GenBank/DDBJ databases">
        <authorList>
            <person name="Jaros S."/>
            <person name="Januszkiewicz K."/>
            <person name="Wedrychowicz H."/>
        </authorList>
    </citation>
    <scope>NUCLEOTIDE SEQUENCE [LARGE SCALE GENOMIC DNA]</scope>
    <source>
        <strain evidence="3 4">DSM 9705</strain>
    </source>
</reference>
<organism evidence="3 4">
    <name type="scientific">Desulfofustis glycolicus DSM 9705</name>
    <dbReference type="NCBI Taxonomy" id="1121409"/>
    <lineage>
        <taxon>Bacteria</taxon>
        <taxon>Pseudomonadati</taxon>
        <taxon>Thermodesulfobacteriota</taxon>
        <taxon>Desulfobulbia</taxon>
        <taxon>Desulfobulbales</taxon>
        <taxon>Desulfocapsaceae</taxon>
        <taxon>Desulfofustis</taxon>
    </lineage>
</organism>
<evidence type="ECO:0000313" key="3">
    <source>
        <dbReference type="EMBL" id="SHH43055.1"/>
    </source>
</evidence>
<name>A0A1M5SX77_9BACT</name>
<keyword evidence="1" id="KW-1133">Transmembrane helix</keyword>
<dbReference type="RefSeq" id="WP_073373230.1">
    <property type="nucleotide sequence ID" value="NZ_FQXS01000002.1"/>
</dbReference>
<feature type="domain" description="Bacterial Pleckstrin homology" evidence="2">
    <location>
        <begin position="67"/>
        <end position="161"/>
    </location>
</feature>
<evidence type="ECO:0000256" key="1">
    <source>
        <dbReference type="SAM" id="Phobius"/>
    </source>
</evidence>
<sequence length="182" mass="19798">MDKQYLYDAPWGLLLRAMTLLSICLLGGMVAIGLGNRPSGAFGWDLVMIVLPLAMLVVAVFFTIRGYLLFPDVLFVQRLGWYSKIPLDGLLAASFDPEATKRMIRRFGNGGMFCFAGSFKSKKIGPFRAFATDLRRAVVLQFADRTIVVTPGDPIDFVEKITAIRGLARTGAGGDGGSPDKS</sequence>
<keyword evidence="1" id="KW-0472">Membrane</keyword>
<accession>A0A1M5SX77</accession>
<keyword evidence="4" id="KW-1185">Reference proteome</keyword>
<dbReference type="OrthoDB" id="574096at2"/>
<gene>
    <name evidence="3" type="ORF">SAMN02745124_00483</name>
</gene>
<evidence type="ECO:0000313" key="4">
    <source>
        <dbReference type="Proteomes" id="UP000184139"/>
    </source>
</evidence>
<dbReference type="EMBL" id="FQXS01000002">
    <property type="protein sequence ID" value="SHH43055.1"/>
    <property type="molecule type" value="Genomic_DNA"/>
</dbReference>
<evidence type="ECO:0000259" key="2">
    <source>
        <dbReference type="Pfam" id="PF10882"/>
    </source>
</evidence>
<feature type="transmembrane region" description="Helical" evidence="1">
    <location>
        <begin position="12"/>
        <end position="34"/>
    </location>
</feature>
<protein>
    <submittedName>
        <fullName evidence="3">PH domain-containing protein</fullName>
    </submittedName>
</protein>
<dbReference type="InterPro" id="IPR027783">
    <property type="entry name" value="Bacterial_PH-related"/>
</dbReference>
<keyword evidence="1" id="KW-0812">Transmembrane</keyword>
<feature type="transmembrane region" description="Helical" evidence="1">
    <location>
        <begin position="46"/>
        <end position="68"/>
    </location>
</feature>